<dbReference type="GO" id="GO:0008233">
    <property type="term" value="F:peptidase activity"/>
    <property type="evidence" value="ECO:0007669"/>
    <property type="project" value="UniProtKB-KW"/>
</dbReference>
<evidence type="ECO:0000259" key="5">
    <source>
        <dbReference type="Pfam" id="PF07687"/>
    </source>
</evidence>
<gene>
    <name evidence="6" type="ORF">CDCA_CDCA10G3004</name>
</gene>
<dbReference type="SUPFAM" id="SSF53187">
    <property type="entry name" value="Zn-dependent exopeptidases"/>
    <property type="match status" value="1"/>
</dbReference>
<organism evidence="6 7">
    <name type="scientific">Cyanidium caldarium</name>
    <name type="common">Red alga</name>
    <dbReference type="NCBI Taxonomy" id="2771"/>
    <lineage>
        <taxon>Eukaryota</taxon>
        <taxon>Rhodophyta</taxon>
        <taxon>Bangiophyceae</taxon>
        <taxon>Cyanidiales</taxon>
        <taxon>Cyanidiaceae</taxon>
        <taxon>Cyanidium</taxon>
    </lineage>
</organism>
<dbReference type="InterPro" id="IPR002933">
    <property type="entry name" value="Peptidase_M20"/>
</dbReference>
<evidence type="ECO:0000256" key="4">
    <source>
        <dbReference type="SAM" id="SignalP"/>
    </source>
</evidence>
<sequence length="564" mass="61480">MQRAGVSLVLLLAVILSFIGCLASHGRAWSLPFRRRGEPWREALAAAKVQYAAQRETHWERWAALVRQRTVSSEIDNEEEFQRATDLLRRWLAEEAGCVDVQVVRRDNHSRPAVLASCGFGDASATDTSSVSSILFYGHYDVQPASAVADGWTVTDDAFAPVTRDGKLYGRGVSDDKGGVMALLAALHTMRAVEQSDLVDPHHRGSRRLCVKVLFEGEEEIGSPSLTALIAQHPSYLFGGCDRAADAIATPVQAVISVDGGQFDERTAQLVCGMRGAAAWEVVLHGAARDVHSGAWGGAVPNPAQALAMLVAALYHAENHSVAVPGFYDGVLPPAERYGGDHERFLRAASRAMPPERQLATHLGVSALGGGERSLYPHLVDRLWFRPTLEVVGMGSGYYGPGIKTAIPARATLKLSMRLVPGQRRAAVLAAVRRYVERFCAMHLQAMGIRCEQYALPFAADPYELPIDHPLNRLLEQVLRGEYSRRVLPMRSGASIPALSMLQEAAAPAPVGTLAFSTEADNLHGPDESMTLSRFDKAVATYLHLLYRMRFEAVFPPPPPRDEL</sequence>
<name>A0AAV9IXG4_CYACA</name>
<keyword evidence="4" id="KW-0732">Signal</keyword>
<dbReference type="Pfam" id="PF07687">
    <property type="entry name" value="M20_dimer"/>
    <property type="match status" value="1"/>
</dbReference>
<keyword evidence="1" id="KW-0645">Protease</keyword>
<evidence type="ECO:0000256" key="3">
    <source>
        <dbReference type="ARBA" id="ARBA00022801"/>
    </source>
</evidence>
<evidence type="ECO:0000313" key="6">
    <source>
        <dbReference type="EMBL" id="KAK4536979.1"/>
    </source>
</evidence>
<dbReference type="GO" id="GO:0046872">
    <property type="term" value="F:metal ion binding"/>
    <property type="evidence" value="ECO:0007669"/>
    <property type="project" value="UniProtKB-KW"/>
</dbReference>
<dbReference type="Gene3D" id="3.40.630.10">
    <property type="entry name" value="Zn peptidases"/>
    <property type="match status" value="1"/>
</dbReference>
<dbReference type="PROSITE" id="PS51257">
    <property type="entry name" value="PROKAR_LIPOPROTEIN"/>
    <property type="match status" value="1"/>
</dbReference>
<dbReference type="Pfam" id="PF01546">
    <property type="entry name" value="Peptidase_M20"/>
    <property type="match status" value="1"/>
</dbReference>
<dbReference type="InterPro" id="IPR051458">
    <property type="entry name" value="Cyt/Met_Dipeptidase"/>
</dbReference>
<evidence type="ECO:0000313" key="7">
    <source>
        <dbReference type="Proteomes" id="UP001301350"/>
    </source>
</evidence>
<comment type="caution">
    <text evidence="6">The sequence shown here is derived from an EMBL/GenBank/DDBJ whole genome shotgun (WGS) entry which is preliminary data.</text>
</comment>
<reference evidence="6 7" key="1">
    <citation type="submission" date="2022-07" db="EMBL/GenBank/DDBJ databases">
        <title>Genome-wide signatures of adaptation to extreme environments.</title>
        <authorList>
            <person name="Cho C.H."/>
            <person name="Yoon H.S."/>
        </authorList>
    </citation>
    <scope>NUCLEOTIDE SEQUENCE [LARGE SCALE GENOMIC DNA]</scope>
    <source>
        <strain evidence="6 7">DBV 063 E5</strain>
    </source>
</reference>
<accession>A0AAV9IXG4</accession>
<dbReference type="EMBL" id="JANCYW010000010">
    <property type="protein sequence ID" value="KAK4536979.1"/>
    <property type="molecule type" value="Genomic_DNA"/>
</dbReference>
<dbReference type="Gene3D" id="3.30.70.360">
    <property type="match status" value="1"/>
</dbReference>
<feature type="signal peptide" evidence="4">
    <location>
        <begin position="1"/>
        <end position="23"/>
    </location>
</feature>
<keyword evidence="7" id="KW-1185">Reference proteome</keyword>
<keyword evidence="3" id="KW-0378">Hydrolase</keyword>
<dbReference type="PANTHER" id="PTHR43270">
    <property type="entry name" value="BETA-ALA-HIS DIPEPTIDASE"/>
    <property type="match status" value="1"/>
</dbReference>
<evidence type="ECO:0000256" key="1">
    <source>
        <dbReference type="ARBA" id="ARBA00022670"/>
    </source>
</evidence>
<protein>
    <recommendedName>
        <fullName evidence="5">Peptidase M20 dimerisation domain-containing protein</fullName>
    </recommendedName>
</protein>
<feature type="chain" id="PRO_5043361980" description="Peptidase M20 dimerisation domain-containing protein" evidence="4">
    <location>
        <begin position="24"/>
        <end position="564"/>
    </location>
</feature>
<dbReference type="GO" id="GO:0006508">
    <property type="term" value="P:proteolysis"/>
    <property type="evidence" value="ECO:0007669"/>
    <property type="project" value="UniProtKB-KW"/>
</dbReference>
<feature type="domain" description="Peptidase M20 dimerisation" evidence="5">
    <location>
        <begin position="274"/>
        <end position="438"/>
    </location>
</feature>
<evidence type="ECO:0000256" key="2">
    <source>
        <dbReference type="ARBA" id="ARBA00022723"/>
    </source>
</evidence>
<proteinExistence type="predicted"/>
<dbReference type="AlphaFoldDB" id="A0AAV9IXG4"/>
<dbReference type="Proteomes" id="UP001301350">
    <property type="component" value="Unassembled WGS sequence"/>
</dbReference>
<dbReference type="InterPro" id="IPR011650">
    <property type="entry name" value="Peptidase_M20_dimer"/>
</dbReference>
<dbReference type="PANTHER" id="PTHR43270:SF12">
    <property type="entry name" value="SUCCINYL-DIAMINOPIMELATE DESUCCINYLASE"/>
    <property type="match status" value="1"/>
</dbReference>
<keyword evidence="2" id="KW-0479">Metal-binding</keyword>